<evidence type="ECO:0000256" key="1">
    <source>
        <dbReference type="ARBA" id="ARBA00001541"/>
    </source>
</evidence>
<evidence type="ECO:0000259" key="6">
    <source>
        <dbReference type="PROSITE" id="PS50123"/>
    </source>
</evidence>
<dbReference type="InterPro" id="IPR000780">
    <property type="entry name" value="CheR_MeTrfase"/>
</dbReference>
<dbReference type="Gene3D" id="1.10.155.10">
    <property type="entry name" value="Chemotaxis receptor methyltransferase CheR, N-terminal domain"/>
    <property type="match status" value="1"/>
</dbReference>
<dbReference type="Pfam" id="PF01739">
    <property type="entry name" value="CheR"/>
    <property type="match status" value="1"/>
</dbReference>
<evidence type="ECO:0000256" key="3">
    <source>
        <dbReference type="ARBA" id="ARBA00022603"/>
    </source>
</evidence>
<organism evidence="7 8">
    <name type="scientific">Acidaminobacter hydrogenoformans DSM 2784</name>
    <dbReference type="NCBI Taxonomy" id="1120920"/>
    <lineage>
        <taxon>Bacteria</taxon>
        <taxon>Bacillati</taxon>
        <taxon>Bacillota</taxon>
        <taxon>Clostridia</taxon>
        <taxon>Peptostreptococcales</taxon>
        <taxon>Acidaminobacteraceae</taxon>
        <taxon>Acidaminobacter</taxon>
    </lineage>
</organism>
<dbReference type="InterPro" id="IPR026024">
    <property type="entry name" value="Chemotaxis_MeTrfase_CheR"/>
</dbReference>
<dbReference type="EC" id="2.1.1.80" evidence="2"/>
<gene>
    <name evidence="7" type="ORF">SAMN03080599_00973</name>
</gene>
<dbReference type="InterPro" id="IPR036804">
    <property type="entry name" value="CheR_N_sf"/>
</dbReference>
<keyword evidence="3 7" id="KW-0489">Methyltransferase</keyword>
<dbReference type="AlphaFoldDB" id="A0A1G5RVT6"/>
<dbReference type="SUPFAM" id="SSF47757">
    <property type="entry name" value="Chemotaxis receptor methyltransferase CheR, N-terminal domain"/>
    <property type="match status" value="1"/>
</dbReference>
<dbReference type="RefSeq" id="WP_092589759.1">
    <property type="nucleotide sequence ID" value="NZ_FMWL01000003.1"/>
</dbReference>
<dbReference type="OrthoDB" id="9816309at2"/>
<dbReference type="EMBL" id="FMWL01000003">
    <property type="protein sequence ID" value="SCZ77840.1"/>
    <property type="molecule type" value="Genomic_DNA"/>
</dbReference>
<proteinExistence type="predicted"/>
<evidence type="ECO:0000256" key="2">
    <source>
        <dbReference type="ARBA" id="ARBA00012534"/>
    </source>
</evidence>
<reference evidence="7 8" key="1">
    <citation type="submission" date="2016-10" db="EMBL/GenBank/DDBJ databases">
        <authorList>
            <person name="de Groot N.N."/>
        </authorList>
    </citation>
    <scope>NUCLEOTIDE SEQUENCE [LARGE SCALE GENOMIC DNA]</scope>
    <source>
        <strain evidence="7 8">DSM 2784</strain>
    </source>
</reference>
<sequence length="272" mass="31985">MIQITEPEFEKLAGFIHRHYGIQLKKEKHTLLTGRLHKLLSDLGMGSFSEYYDYLMRDTTGKAVAVLIDKISTNHTFFMREPDHFEYFRETVLPFLKASVKSRDLRVWCAASSTGEEPYTLAMILRDYFGGFQPPWETAVLATDISQAALEVARQGIYSQERVAPLPRAWALKYFRKLDDQSVMVSDALKQEVIFRRFNLMEEVFPFRQKMHVIFCRNVMIYFDQKTKDRLVEKFYDLLEEGGYLFIGHSESLNRDATRFKYIRPAVYRKLP</sequence>
<evidence type="ECO:0000313" key="7">
    <source>
        <dbReference type="EMBL" id="SCZ77840.1"/>
    </source>
</evidence>
<dbReference type="Gene3D" id="3.40.50.150">
    <property type="entry name" value="Vaccinia Virus protein VP39"/>
    <property type="match status" value="1"/>
</dbReference>
<dbReference type="PROSITE" id="PS50123">
    <property type="entry name" value="CHER"/>
    <property type="match status" value="1"/>
</dbReference>
<dbReference type="InterPro" id="IPR029063">
    <property type="entry name" value="SAM-dependent_MTases_sf"/>
</dbReference>
<name>A0A1G5RVT6_9FIRM</name>
<keyword evidence="4 7" id="KW-0808">Transferase</keyword>
<dbReference type="SUPFAM" id="SSF53335">
    <property type="entry name" value="S-adenosyl-L-methionine-dependent methyltransferases"/>
    <property type="match status" value="1"/>
</dbReference>
<comment type="catalytic activity">
    <reaction evidence="1">
        <text>L-glutamyl-[protein] + S-adenosyl-L-methionine = [protein]-L-glutamate 5-O-methyl ester + S-adenosyl-L-homocysteine</text>
        <dbReference type="Rhea" id="RHEA:24452"/>
        <dbReference type="Rhea" id="RHEA-COMP:10208"/>
        <dbReference type="Rhea" id="RHEA-COMP:10311"/>
        <dbReference type="ChEBI" id="CHEBI:29973"/>
        <dbReference type="ChEBI" id="CHEBI:57856"/>
        <dbReference type="ChEBI" id="CHEBI:59789"/>
        <dbReference type="ChEBI" id="CHEBI:82795"/>
        <dbReference type="EC" id="2.1.1.80"/>
    </reaction>
</comment>
<dbReference type="PRINTS" id="PR00996">
    <property type="entry name" value="CHERMTFRASE"/>
</dbReference>
<dbReference type="Proteomes" id="UP000199208">
    <property type="component" value="Unassembled WGS sequence"/>
</dbReference>
<protein>
    <recommendedName>
        <fullName evidence="2">protein-glutamate O-methyltransferase</fullName>
        <ecNumber evidence="2">2.1.1.80</ecNumber>
    </recommendedName>
</protein>
<feature type="domain" description="CheR-type methyltransferase" evidence="6">
    <location>
        <begin position="1"/>
        <end position="272"/>
    </location>
</feature>
<dbReference type="PIRSF" id="PIRSF000410">
    <property type="entry name" value="CheR"/>
    <property type="match status" value="1"/>
</dbReference>
<dbReference type="Pfam" id="PF03705">
    <property type="entry name" value="CheR_N"/>
    <property type="match status" value="1"/>
</dbReference>
<dbReference type="InterPro" id="IPR022641">
    <property type="entry name" value="CheR_N"/>
</dbReference>
<accession>A0A1G5RVT6</accession>
<dbReference type="GO" id="GO:0008983">
    <property type="term" value="F:protein-glutamate O-methyltransferase activity"/>
    <property type="evidence" value="ECO:0007669"/>
    <property type="project" value="UniProtKB-EC"/>
</dbReference>
<evidence type="ECO:0000256" key="4">
    <source>
        <dbReference type="ARBA" id="ARBA00022679"/>
    </source>
</evidence>
<dbReference type="PANTHER" id="PTHR24422">
    <property type="entry name" value="CHEMOTAXIS PROTEIN METHYLTRANSFERASE"/>
    <property type="match status" value="1"/>
</dbReference>
<keyword evidence="8" id="KW-1185">Reference proteome</keyword>
<keyword evidence="5" id="KW-0949">S-adenosyl-L-methionine</keyword>
<evidence type="ECO:0000256" key="5">
    <source>
        <dbReference type="ARBA" id="ARBA00022691"/>
    </source>
</evidence>
<dbReference type="InterPro" id="IPR050903">
    <property type="entry name" value="Bact_Chemotaxis_MeTrfase"/>
</dbReference>
<dbReference type="PANTHER" id="PTHR24422:SF19">
    <property type="entry name" value="CHEMOTAXIS PROTEIN METHYLTRANSFERASE"/>
    <property type="match status" value="1"/>
</dbReference>
<dbReference type="SMART" id="SM00138">
    <property type="entry name" value="MeTrc"/>
    <property type="match status" value="1"/>
</dbReference>
<dbReference type="InterPro" id="IPR022642">
    <property type="entry name" value="CheR_C"/>
</dbReference>
<dbReference type="STRING" id="1120920.SAMN03080599_00973"/>
<dbReference type="GO" id="GO:0032259">
    <property type="term" value="P:methylation"/>
    <property type="evidence" value="ECO:0007669"/>
    <property type="project" value="UniProtKB-KW"/>
</dbReference>
<evidence type="ECO:0000313" key="8">
    <source>
        <dbReference type="Proteomes" id="UP000199208"/>
    </source>
</evidence>